<dbReference type="EMBL" id="FMYP01000017">
    <property type="protein sequence ID" value="SDC09622.1"/>
    <property type="molecule type" value="Genomic_DNA"/>
</dbReference>
<dbReference type="Gene3D" id="1.10.1660.10">
    <property type="match status" value="1"/>
</dbReference>
<dbReference type="InterPro" id="IPR000551">
    <property type="entry name" value="MerR-type_HTH_dom"/>
</dbReference>
<keyword evidence="3" id="KW-1185">Reference proteome</keyword>
<dbReference type="Gene3D" id="1.10.1240.10">
    <property type="entry name" value="Methionine synthase domain"/>
    <property type="match status" value="1"/>
</dbReference>
<dbReference type="Pfam" id="PF02607">
    <property type="entry name" value="B12-binding_2"/>
    <property type="match status" value="1"/>
</dbReference>
<evidence type="ECO:0000313" key="3">
    <source>
        <dbReference type="Proteomes" id="UP000199452"/>
    </source>
</evidence>
<dbReference type="OrthoDB" id="9800334at2"/>
<dbReference type="GO" id="GO:0031419">
    <property type="term" value="F:cobalamin binding"/>
    <property type="evidence" value="ECO:0007669"/>
    <property type="project" value="InterPro"/>
</dbReference>
<dbReference type="GO" id="GO:0003677">
    <property type="term" value="F:DNA binding"/>
    <property type="evidence" value="ECO:0007669"/>
    <property type="project" value="InterPro"/>
</dbReference>
<dbReference type="InterPro" id="IPR036724">
    <property type="entry name" value="Cobalamin-bd_sf"/>
</dbReference>
<protein>
    <submittedName>
        <fullName evidence="2">Methanogenic corrinoid protein MtbC1</fullName>
    </submittedName>
</protein>
<gene>
    <name evidence="2" type="ORF">SAMN05216323_101719</name>
</gene>
<accession>A0A1G6ISS3</accession>
<dbReference type="SUPFAM" id="SSF52242">
    <property type="entry name" value="Cobalamin (vitamin B12)-binding domain"/>
    <property type="match status" value="1"/>
</dbReference>
<dbReference type="AlphaFoldDB" id="A0A1G6ISS3"/>
<name>A0A1G6ISS3_9BACT</name>
<feature type="domain" description="HTH merR-type" evidence="1">
    <location>
        <begin position="3"/>
        <end position="72"/>
    </location>
</feature>
<evidence type="ECO:0000259" key="1">
    <source>
        <dbReference type="PROSITE" id="PS50937"/>
    </source>
</evidence>
<dbReference type="CDD" id="cd01104">
    <property type="entry name" value="HTH_MlrA-CarA"/>
    <property type="match status" value="1"/>
</dbReference>
<dbReference type="Gene3D" id="3.40.50.280">
    <property type="entry name" value="Cobalamin-binding domain"/>
    <property type="match status" value="1"/>
</dbReference>
<dbReference type="InterPro" id="IPR003759">
    <property type="entry name" value="Cbl-bd_cap"/>
</dbReference>
<dbReference type="RefSeq" id="WP_092437053.1">
    <property type="nucleotide sequence ID" value="NZ_FMYP01000017.1"/>
</dbReference>
<dbReference type="InterPro" id="IPR036594">
    <property type="entry name" value="Meth_synthase_dom"/>
</dbReference>
<dbReference type="GO" id="GO:0046872">
    <property type="term" value="F:metal ion binding"/>
    <property type="evidence" value="ECO:0007669"/>
    <property type="project" value="InterPro"/>
</dbReference>
<dbReference type="Proteomes" id="UP000199452">
    <property type="component" value="Unassembled WGS sequence"/>
</dbReference>
<dbReference type="InterPro" id="IPR009061">
    <property type="entry name" value="DNA-bd_dom_put_sf"/>
</dbReference>
<dbReference type="SMART" id="SM00422">
    <property type="entry name" value="HTH_MERR"/>
    <property type="match status" value="1"/>
</dbReference>
<dbReference type="Pfam" id="PF13411">
    <property type="entry name" value="MerR_1"/>
    <property type="match status" value="1"/>
</dbReference>
<sequence length="289" mass="32627">MATYSIKDLELLTGIKAHTIRMWERRYAIVEPARTPTNIRYYSDDNLKKLLNISILNSCGMKISMLAKLSLDELVKSVSEVMDKHKSPGLLTDQLIVCMVNFDEKGCAELLNGSIAVNGFDFTLQKVIFPFLDKLGIMWQTSKILPAHEHFATGLIRKRLFYETELLGPNKDNLPQIIYFLPEGEFHEIVLLGLNYFGRAKGISTLYLGQSVPIEDVITIGKQLKPKMFVFSAILPQPQKLELLLKELATNFPLSTLVGGGSALDEVKRKPRNYAKLTSFVDFQKTITI</sequence>
<dbReference type="STRING" id="1640674.SAMN05216323_101719"/>
<dbReference type="PROSITE" id="PS50937">
    <property type="entry name" value="HTH_MERR_2"/>
    <property type="match status" value="1"/>
</dbReference>
<proteinExistence type="predicted"/>
<dbReference type="GO" id="GO:0006355">
    <property type="term" value="P:regulation of DNA-templated transcription"/>
    <property type="evidence" value="ECO:0007669"/>
    <property type="project" value="InterPro"/>
</dbReference>
<evidence type="ECO:0000313" key="2">
    <source>
        <dbReference type="EMBL" id="SDC09622.1"/>
    </source>
</evidence>
<organism evidence="2 3">
    <name type="scientific">Williamwhitmania taraxaci</name>
    <dbReference type="NCBI Taxonomy" id="1640674"/>
    <lineage>
        <taxon>Bacteria</taxon>
        <taxon>Pseudomonadati</taxon>
        <taxon>Bacteroidota</taxon>
        <taxon>Bacteroidia</taxon>
        <taxon>Bacteroidales</taxon>
        <taxon>Williamwhitmaniaceae</taxon>
        <taxon>Williamwhitmania</taxon>
    </lineage>
</organism>
<reference evidence="2 3" key="1">
    <citation type="submission" date="2016-09" db="EMBL/GenBank/DDBJ databases">
        <authorList>
            <person name="Capua I."/>
            <person name="De Benedictis P."/>
            <person name="Joannis T."/>
            <person name="Lombin L.H."/>
            <person name="Cattoli G."/>
        </authorList>
    </citation>
    <scope>NUCLEOTIDE SEQUENCE [LARGE SCALE GENOMIC DNA]</scope>
    <source>
        <strain evidence="2 3">A7P-90m</strain>
    </source>
</reference>
<dbReference type="SUPFAM" id="SSF46955">
    <property type="entry name" value="Putative DNA-binding domain"/>
    <property type="match status" value="1"/>
</dbReference>